<sequence length="330" mass="35792">MAEKKTVHGGILMHGQASRCLTFTGLQKDHTGYRSHLIGTENRGNGGRPAHVGILITDDAIIHAAEGEGAGVGGVHPSPLWAPPTSRASKRLSADSWTAARAHARGTKRMRTWASAEHSNLVQIVRISAYTAGSYTMPTVVAFSAMCGVAFNGRDMTPPKNRDTALALKKAFDCFLTAAWLSHGLTLCTAISRYERTIGPAALMCLSVSRSMRWDKESTHSQNRRRTGCHDEHAMRARPRRPCRLLSFLFSCLLELRLPFICMAPLPSLLFSGAIPTPSCSQCGATSLRDSPSIRDSTPRYINFSETLADGPNRYPARQTRRGTAGGTGS</sequence>
<evidence type="ECO:0000313" key="2">
    <source>
        <dbReference type="EMBL" id="AYU77919.1"/>
    </source>
</evidence>
<evidence type="ECO:0000256" key="1">
    <source>
        <dbReference type="SAM" id="MobiDB-lite"/>
    </source>
</evidence>
<gene>
    <name evidence="2" type="ORF">LdCL_170021700</name>
</gene>
<dbReference type="AlphaFoldDB" id="A0A3Q8IAW0"/>
<dbReference type="EMBL" id="CP029516">
    <property type="protein sequence ID" value="AYU77919.1"/>
    <property type="molecule type" value="Genomic_DNA"/>
</dbReference>
<keyword evidence="3" id="KW-1185">Reference proteome</keyword>
<protein>
    <submittedName>
        <fullName evidence="2">Uncharacterized protein</fullName>
    </submittedName>
</protein>
<proteinExistence type="predicted"/>
<organism evidence="2 3">
    <name type="scientific">Leishmania donovani</name>
    <dbReference type="NCBI Taxonomy" id="5661"/>
    <lineage>
        <taxon>Eukaryota</taxon>
        <taxon>Discoba</taxon>
        <taxon>Euglenozoa</taxon>
        <taxon>Kinetoplastea</taxon>
        <taxon>Metakinetoplastina</taxon>
        <taxon>Trypanosomatida</taxon>
        <taxon>Trypanosomatidae</taxon>
        <taxon>Leishmaniinae</taxon>
        <taxon>Leishmania</taxon>
    </lineage>
</organism>
<accession>A0A3Q8IAW0</accession>
<dbReference type="VEuPathDB" id="TriTrypDB:LdCL_170021700"/>
<feature type="region of interest" description="Disordered" evidence="1">
    <location>
        <begin position="310"/>
        <end position="330"/>
    </location>
</feature>
<reference evidence="2 3" key="1">
    <citation type="journal article" date="2018" name="Sci. Rep.">
        <title>A complete Leishmania donovani reference genome identifies novel genetic variations associated with virulence.</title>
        <authorList>
            <person name="Lypaczewski P."/>
            <person name="Hoshizaki J."/>
            <person name="Zhang W.-W."/>
            <person name="McCall L.-I."/>
            <person name="Torcivia-Rodriguez J."/>
            <person name="Simonyan V."/>
            <person name="Kaur A."/>
            <person name="Dewar K."/>
            <person name="Matlashewski G."/>
        </authorList>
    </citation>
    <scope>NUCLEOTIDE SEQUENCE [LARGE SCALE GENOMIC DNA]</scope>
    <source>
        <strain evidence="2 3">LdCL</strain>
    </source>
</reference>
<evidence type="ECO:0000313" key="3">
    <source>
        <dbReference type="Proteomes" id="UP000274082"/>
    </source>
</evidence>
<dbReference type="VEuPathDB" id="TriTrypDB:LDHU3_27.2590"/>
<dbReference type="Proteomes" id="UP000274082">
    <property type="component" value="Chromosome 17"/>
</dbReference>
<name>A0A3Q8IAW0_LEIDO</name>
<dbReference type="OrthoDB" id="10579476at2759"/>